<organism evidence="2 3">
    <name type="scientific">Letharia columbiana</name>
    <dbReference type="NCBI Taxonomy" id="112416"/>
    <lineage>
        <taxon>Eukaryota</taxon>
        <taxon>Fungi</taxon>
        <taxon>Dikarya</taxon>
        <taxon>Ascomycota</taxon>
        <taxon>Pezizomycotina</taxon>
        <taxon>Lecanoromycetes</taxon>
        <taxon>OSLEUM clade</taxon>
        <taxon>Lecanoromycetidae</taxon>
        <taxon>Lecanorales</taxon>
        <taxon>Lecanorineae</taxon>
        <taxon>Parmeliaceae</taxon>
        <taxon>Letharia</taxon>
    </lineage>
</organism>
<gene>
    <name evidence="2" type="ORF">HO173_009604</name>
</gene>
<dbReference type="GeneID" id="59291255"/>
<feature type="region of interest" description="Disordered" evidence="1">
    <location>
        <begin position="60"/>
        <end position="106"/>
    </location>
</feature>
<feature type="region of interest" description="Disordered" evidence="1">
    <location>
        <begin position="1"/>
        <end position="24"/>
    </location>
</feature>
<evidence type="ECO:0000313" key="2">
    <source>
        <dbReference type="EMBL" id="KAF6232221.1"/>
    </source>
</evidence>
<proteinExistence type="predicted"/>
<protein>
    <submittedName>
        <fullName evidence="2">Uncharacterized protein</fullName>
    </submittedName>
</protein>
<dbReference type="RefSeq" id="XP_037161650.1">
    <property type="nucleotide sequence ID" value="XM_037311494.1"/>
</dbReference>
<feature type="compositionally biased region" description="Polar residues" evidence="1">
    <location>
        <begin position="63"/>
        <end position="72"/>
    </location>
</feature>
<feature type="compositionally biased region" description="Basic and acidic residues" evidence="1">
    <location>
        <begin position="75"/>
        <end position="106"/>
    </location>
</feature>
<accession>A0A8H6L1Q9</accession>
<dbReference type="Proteomes" id="UP000578531">
    <property type="component" value="Unassembled WGS sequence"/>
</dbReference>
<reference evidence="2 3" key="1">
    <citation type="journal article" date="2020" name="Genomics">
        <title>Complete, high-quality genomes from long-read metagenomic sequencing of two wolf lichen thalli reveals enigmatic genome architecture.</title>
        <authorList>
            <person name="McKenzie S.K."/>
            <person name="Walston R.F."/>
            <person name="Allen J.L."/>
        </authorList>
    </citation>
    <scope>NUCLEOTIDE SEQUENCE [LARGE SCALE GENOMIC DNA]</scope>
    <source>
        <strain evidence="2">WasteWater2</strain>
    </source>
</reference>
<evidence type="ECO:0000256" key="1">
    <source>
        <dbReference type="SAM" id="MobiDB-lite"/>
    </source>
</evidence>
<keyword evidence="3" id="KW-1185">Reference proteome</keyword>
<dbReference type="AlphaFoldDB" id="A0A8H6L1Q9"/>
<sequence>MSSSQQSYRVSKQPLATNVRENPKRHLKLDLKTLQALERSQKSRSSTDYYVSNPESYERLAATGSSGRTPQQAEMEAKHYQRGVNEADKKLGSRNGGGREESKRKA</sequence>
<evidence type="ECO:0000313" key="3">
    <source>
        <dbReference type="Proteomes" id="UP000578531"/>
    </source>
</evidence>
<dbReference type="EMBL" id="JACCJC010000050">
    <property type="protein sequence ID" value="KAF6232221.1"/>
    <property type="molecule type" value="Genomic_DNA"/>
</dbReference>
<name>A0A8H6L1Q9_9LECA</name>
<feature type="compositionally biased region" description="Polar residues" evidence="1">
    <location>
        <begin position="1"/>
        <end position="20"/>
    </location>
</feature>
<comment type="caution">
    <text evidence="2">The sequence shown here is derived from an EMBL/GenBank/DDBJ whole genome shotgun (WGS) entry which is preliminary data.</text>
</comment>